<name>A0AAN9Y4P6_9HEMI</name>
<evidence type="ECO:0008006" key="3">
    <source>
        <dbReference type="Google" id="ProtNLM"/>
    </source>
</evidence>
<protein>
    <recommendedName>
        <fullName evidence="3">RAP domain-containing protein</fullName>
    </recommendedName>
</protein>
<evidence type="ECO:0000313" key="2">
    <source>
        <dbReference type="Proteomes" id="UP001367676"/>
    </source>
</evidence>
<dbReference type="EMBL" id="JBBCAQ010000019">
    <property type="protein sequence ID" value="KAK7595108.1"/>
    <property type="molecule type" value="Genomic_DNA"/>
</dbReference>
<dbReference type="Proteomes" id="UP001367676">
    <property type="component" value="Unassembled WGS sequence"/>
</dbReference>
<organism evidence="1 2">
    <name type="scientific">Parthenolecanium corni</name>
    <dbReference type="NCBI Taxonomy" id="536013"/>
    <lineage>
        <taxon>Eukaryota</taxon>
        <taxon>Metazoa</taxon>
        <taxon>Ecdysozoa</taxon>
        <taxon>Arthropoda</taxon>
        <taxon>Hexapoda</taxon>
        <taxon>Insecta</taxon>
        <taxon>Pterygota</taxon>
        <taxon>Neoptera</taxon>
        <taxon>Paraneoptera</taxon>
        <taxon>Hemiptera</taxon>
        <taxon>Sternorrhyncha</taxon>
        <taxon>Coccoidea</taxon>
        <taxon>Coccidae</taxon>
        <taxon>Parthenolecanium</taxon>
    </lineage>
</organism>
<sequence>MKYFQIISSFHSPFRIISSLFRNHPPLSYSCSLYSHRNLCLPVCGRKFYSHSNTDKRPNLIFNSSSLIQDFAEVLQSGDLRSVASHPISVDCQKRLPDLDDHQFLTVLSDYDSFFQRKGGSLRYGFNKSNPLNWLMTSFDSECSKRFADGDFVKSLSILESHRFFLAVNRSKMINRVLRNNLKTPFTSPKPILRRYLAFMTRHHLWGQPFKFYQVEYALQVRLDELDVPDICSFLEAFIVTPSRYISNDELLISIFARFTNQLDSIHSSHLLTFLLFSNRQIYIYHYATLTPHVSKLLHFLNTNFEAYPLTCHINAVALSVKFLLHRPQYLQKICDAIVRMSEISVDAFLNGGSSGDCQARTLPLNVEDTAFPSSCSVKMDNGTPSISTNVDSCQLVPSFNGLEMKNFPSKLSDSTAIDKGVAENLPTENEHPLPTMVKNGHSGPRVASSFRLNRDVTPALNITQFTNTVAFFNCNDMAAQLKPFLESNRVSQYFLEASPELYVRAITYLAYIGHFSHLISTFLSEEFLLETYKRISIFNVPRYIPELDAILQIECPNCQSHRLMPEFRRKMADFMLAHYPGKVRFVDRETLRAIHKNFVYEVVTREFVLYKYTMEEAASLISELFGGDGYTHMCRALPHLSGENLIWCTDAAGKPQKLSAEVKEARTLNFEVIDTEELRWFILVCSSCNIHDKERVRPMVVGREVLKVRQMKLLGFQVVEVVHEEWETMSRDQRLSILKQKLSSSVAK</sequence>
<proteinExistence type="predicted"/>
<accession>A0AAN9Y4P6</accession>
<comment type="caution">
    <text evidence="1">The sequence shown here is derived from an EMBL/GenBank/DDBJ whole genome shotgun (WGS) entry which is preliminary data.</text>
</comment>
<reference evidence="1 2" key="1">
    <citation type="submission" date="2024-03" db="EMBL/GenBank/DDBJ databases">
        <title>Adaptation during the transition from Ophiocordyceps entomopathogen to insect associate is accompanied by gene loss and intensified selection.</title>
        <authorList>
            <person name="Ward C.M."/>
            <person name="Onetto C.A."/>
            <person name="Borneman A.R."/>
        </authorList>
    </citation>
    <scope>NUCLEOTIDE SEQUENCE [LARGE SCALE GENOMIC DNA]</scope>
    <source>
        <strain evidence="1">AWRI1</strain>
        <tissue evidence="1">Single Adult Female</tissue>
    </source>
</reference>
<dbReference type="AlphaFoldDB" id="A0AAN9Y4P6"/>
<evidence type="ECO:0000313" key="1">
    <source>
        <dbReference type="EMBL" id="KAK7595108.1"/>
    </source>
</evidence>
<gene>
    <name evidence="1" type="ORF">V9T40_001541</name>
</gene>
<keyword evidence="2" id="KW-1185">Reference proteome</keyword>